<sequence>MYRKNVDYATEVVAAVNENADKDHFDHGTDEFRHLSEDDVAKMVKAYDYKDRTGLGMVFIVEGLHKEAKKASIWVAYVNMGTKELLLAKQIEGKAGGFGFRNYWAKSYFNGLREVKDNFGKWKKGK</sequence>
<dbReference type="HOGENOM" id="CLU_1984197_0_0_1"/>
<evidence type="ECO:0000313" key="2">
    <source>
        <dbReference type="Proteomes" id="UP000001593"/>
    </source>
</evidence>
<name>A7TB85_NEMVE</name>
<gene>
    <name evidence="1" type="ORF">NEMVEDRAFT_v1g224776</name>
</gene>
<protein>
    <submittedName>
        <fullName evidence="1">Uncharacterized protein</fullName>
    </submittedName>
</protein>
<dbReference type="EMBL" id="DS474892">
    <property type="protein sequence ID" value="EDO26729.1"/>
    <property type="molecule type" value="Genomic_DNA"/>
</dbReference>
<reference evidence="1 2" key="1">
    <citation type="journal article" date="2007" name="Science">
        <title>Sea anemone genome reveals ancestral eumetazoan gene repertoire and genomic organization.</title>
        <authorList>
            <person name="Putnam N.H."/>
            <person name="Srivastava M."/>
            <person name="Hellsten U."/>
            <person name="Dirks B."/>
            <person name="Chapman J."/>
            <person name="Salamov A."/>
            <person name="Terry A."/>
            <person name="Shapiro H."/>
            <person name="Lindquist E."/>
            <person name="Kapitonov V.V."/>
            <person name="Jurka J."/>
            <person name="Genikhovich G."/>
            <person name="Grigoriev I.V."/>
            <person name="Lucas S.M."/>
            <person name="Steele R.E."/>
            <person name="Finnerty J.R."/>
            <person name="Technau U."/>
            <person name="Martindale M.Q."/>
            <person name="Rokhsar D.S."/>
        </authorList>
    </citation>
    <scope>NUCLEOTIDE SEQUENCE [LARGE SCALE GENOMIC DNA]</scope>
    <source>
        <strain evidence="2">CH2 X CH6</strain>
    </source>
</reference>
<evidence type="ECO:0000313" key="1">
    <source>
        <dbReference type="EMBL" id="EDO26729.1"/>
    </source>
</evidence>
<dbReference type="Proteomes" id="UP000001593">
    <property type="component" value="Unassembled WGS sequence"/>
</dbReference>
<dbReference type="InParanoid" id="A7TB85"/>
<dbReference type="AlphaFoldDB" id="A7TB85"/>
<organism evidence="1 2">
    <name type="scientific">Nematostella vectensis</name>
    <name type="common">Starlet sea anemone</name>
    <dbReference type="NCBI Taxonomy" id="45351"/>
    <lineage>
        <taxon>Eukaryota</taxon>
        <taxon>Metazoa</taxon>
        <taxon>Cnidaria</taxon>
        <taxon>Anthozoa</taxon>
        <taxon>Hexacorallia</taxon>
        <taxon>Actiniaria</taxon>
        <taxon>Edwardsiidae</taxon>
        <taxon>Nematostella</taxon>
    </lineage>
</organism>
<accession>A7TB85</accession>
<keyword evidence="2" id="KW-1185">Reference proteome</keyword>
<proteinExistence type="predicted"/>